<evidence type="ECO:0000313" key="2">
    <source>
        <dbReference type="Proteomes" id="UP000217895"/>
    </source>
</evidence>
<accession>A0A1Z4JB33</accession>
<gene>
    <name evidence="1" type="ORF">NIES2135_07750</name>
</gene>
<organism evidence="1 2">
    <name type="scientific">Leptolyngbya boryana NIES-2135</name>
    <dbReference type="NCBI Taxonomy" id="1973484"/>
    <lineage>
        <taxon>Bacteria</taxon>
        <taxon>Bacillati</taxon>
        <taxon>Cyanobacteriota</taxon>
        <taxon>Cyanophyceae</taxon>
        <taxon>Leptolyngbyales</taxon>
        <taxon>Leptolyngbyaceae</taxon>
        <taxon>Leptolyngbya group</taxon>
        <taxon>Leptolyngbya</taxon>
    </lineage>
</organism>
<evidence type="ECO:0000313" key="1">
    <source>
        <dbReference type="EMBL" id="BAY53962.1"/>
    </source>
</evidence>
<keyword evidence="2" id="KW-1185">Reference proteome</keyword>
<dbReference type="EMBL" id="AP018203">
    <property type="protein sequence ID" value="BAY53962.1"/>
    <property type="molecule type" value="Genomic_DNA"/>
</dbReference>
<protein>
    <submittedName>
        <fullName evidence="1">Uncharacterized protein</fullName>
    </submittedName>
</protein>
<sequence>MSFAIGLSLITHLFFPVAGLVGLWRGNELSALNAL</sequence>
<dbReference type="AlphaFoldDB" id="A0A1Z4JB33"/>
<reference evidence="1 2" key="1">
    <citation type="submission" date="2017-06" db="EMBL/GenBank/DDBJ databases">
        <title>Genome sequencing of cyanobaciteial culture collection at National Institute for Environmental Studies (NIES).</title>
        <authorList>
            <person name="Hirose Y."/>
            <person name="Shimura Y."/>
            <person name="Fujisawa T."/>
            <person name="Nakamura Y."/>
            <person name="Kawachi M."/>
        </authorList>
    </citation>
    <scope>NUCLEOTIDE SEQUENCE [LARGE SCALE GENOMIC DNA]</scope>
    <source>
        <strain evidence="1 2">NIES-2135</strain>
    </source>
</reference>
<proteinExistence type="predicted"/>
<name>A0A1Z4JB33_LEPBY</name>
<dbReference type="Proteomes" id="UP000217895">
    <property type="component" value="Chromosome"/>
</dbReference>